<comment type="caution">
    <text evidence="1">The sequence shown here is derived from an EMBL/GenBank/DDBJ whole genome shotgun (WGS) entry which is preliminary data.</text>
</comment>
<gene>
    <name evidence="1" type="ORF">CRP01_23950</name>
</gene>
<organism evidence="1 2">
    <name type="scientific">Flavilitoribacter nigricans (strain ATCC 23147 / DSM 23189 / NBRC 102662 / NCIMB 1420 / SS-2)</name>
    <name type="common">Lewinella nigricans</name>
    <dbReference type="NCBI Taxonomy" id="1122177"/>
    <lineage>
        <taxon>Bacteria</taxon>
        <taxon>Pseudomonadati</taxon>
        <taxon>Bacteroidota</taxon>
        <taxon>Saprospiria</taxon>
        <taxon>Saprospirales</taxon>
        <taxon>Lewinellaceae</taxon>
        <taxon>Flavilitoribacter</taxon>
    </lineage>
</organism>
<dbReference type="EMBL" id="PDUD01000028">
    <property type="protein sequence ID" value="PHN03927.1"/>
    <property type="molecule type" value="Genomic_DNA"/>
</dbReference>
<accession>A0A2D0N649</accession>
<proteinExistence type="predicted"/>
<keyword evidence="2" id="KW-1185">Reference proteome</keyword>
<evidence type="ECO:0000313" key="2">
    <source>
        <dbReference type="Proteomes" id="UP000223913"/>
    </source>
</evidence>
<dbReference type="AlphaFoldDB" id="A0A2D0N649"/>
<reference evidence="1 2" key="1">
    <citation type="submission" date="2017-10" db="EMBL/GenBank/DDBJ databases">
        <title>The draft genome sequence of Lewinella nigricans NBRC 102662.</title>
        <authorList>
            <person name="Wang K."/>
        </authorList>
    </citation>
    <scope>NUCLEOTIDE SEQUENCE [LARGE SCALE GENOMIC DNA]</scope>
    <source>
        <strain evidence="1 2">NBRC 102662</strain>
    </source>
</reference>
<evidence type="ECO:0000313" key="1">
    <source>
        <dbReference type="EMBL" id="PHN03927.1"/>
    </source>
</evidence>
<name>A0A2D0N649_FLAN2</name>
<sequence>MVSFILCFQTQNFNFSGCVHYNLKFFLQHWNFLLGSGIGRRFPQGGSALFFPFRITPDHAPQMSRFLGDPGITAGAGIGRNCK</sequence>
<dbReference type="Proteomes" id="UP000223913">
    <property type="component" value="Unassembled WGS sequence"/>
</dbReference>
<protein>
    <submittedName>
        <fullName evidence="1">Uncharacterized protein</fullName>
    </submittedName>
</protein>